<dbReference type="GO" id="GO:0005886">
    <property type="term" value="C:plasma membrane"/>
    <property type="evidence" value="ECO:0007669"/>
    <property type="project" value="TreeGrafter"/>
</dbReference>
<evidence type="ECO:0000259" key="7">
    <source>
        <dbReference type="PROSITE" id="PS50850"/>
    </source>
</evidence>
<accession>A0A8T9CP84</accession>
<sequence length="518" mass="54568">MATKEQGRGAAAAADALETPHGELSTDGIPNSSFLTGLKLYQVVIGLSVSYFLILLNSTIVVTAIPSITKDFNSIEDIGWYGSAYLLANCSLQPLSGKIYTYHSLKYTFLVFLAVFELGSLLCGVSTSSNMLIVGRAVAGSGASGILNGSMTILSACAPPKQRPYLVGGAISFGALGQVMGPLIGGLLTQHVTWRWGFYINLPLGGATAVLILFTRIPDQRKKVKGSTWKNTLQQLDLFGFATFAPSVIMLLLALNWGGNKYSWNSATIIGLFCGAFGIFCVFLGWENHKEDDAMVPLHLLSRRIIASCYLTGFFQAGAIVEMTYYLPLWFQSAKRDTPTISGVDILPTVGSQILFAAVTGVVVSKTGWTTPLAMAGSALLAIGSGLLTTLTPSTIAGKWAGYQILTGAGRGIVQQIPIVIVQAVLTGDEIAVGSSLLAFTQYMGGAVFLSAATTLFNSGLVTSLKNYAPQVNATAIISAGATGVADAVSESDLQDVLLAYSKAITQTFVSSLWLSLG</sequence>
<feature type="transmembrane region" description="Helical" evidence="6">
    <location>
        <begin position="346"/>
        <end position="365"/>
    </location>
</feature>
<evidence type="ECO:0000256" key="4">
    <source>
        <dbReference type="ARBA" id="ARBA00022989"/>
    </source>
</evidence>
<keyword evidence="3 6" id="KW-0812">Transmembrane</keyword>
<dbReference type="CDD" id="cd17502">
    <property type="entry name" value="MFS_Azr1_MDR_like"/>
    <property type="match status" value="1"/>
</dbReference>
<dbReference type="GO" id="GO:0022857">
    <property type="term" value="F:transmembrane transporter activity"/>
    <property type="evidence" value="ECO:0007669"/>
    <property type="project" value="InterPro"/>
</dbReference>
<feature type="transmembrane region" description="Helical" evidence="6">
    <location>
        <begin position="133"/>
        <end position="158"/>
    </location>
</feature>
<comment type="caution">
    <text evidence="8">The sequence shown here is derived from an EMBL/GenBank/DDBJ whole genome shotgun (WGS) entry which is preliminary data.</text>
</comment>
<dbReference type="PANTHER" id="PTHR23501">
    <property type="entry name" value="MAJOR FACILITATOR SUPERFAMILY"/>
    <property type="match status" value="1"/>
</dbReference>
<feature type="transmembrane region" description="Helical" evidence="6">
    <location>
        <begin position="165"/>
        <end position="184"/>
    </location>
</feature>
<dbReference type="PANTHER" id="PTHR23501:SF193">
    <property type="entry name" value="MULTIDRUG TRANSPORTER, PUTATIVE (AFU_ORTHOLOGUE AFUA_8G00940)-RELATED"/>
    <property type="match status" value="1"/>
</dbReference>
<evidence type="ECO:0000256" key="1">
    <source>
        <dbReference type="ARBA" id="ARBA00004141"/>
    </source>
</evidence>
<evidence type="ECO:0000256" key="2">
    <source>
        <dbReference type="ARBA" id="ARBA00007520"/>
    </source>
</evidence>
<feature type="non-terminal residue" evidence="8">
    <location>
        <position position="1"/>
    </location>
</feature>
<evidence type="ECO:0000256" key="6">
    <source>
        <dbReference type="SAM" id="Phobius"/>
    </source>
</evidence>
<dbReference type="Gene3D" id="1.20.1250.20">
    <property type="entry name" value="MFS general substrate transporter like domains"/>
    <property type="match status" value="1"/>
</dbReference>
<keyword evidence="9" id="KW-1185">Reference proteome</keyword>
<evidence type="ECO:0000256" key="3">
    <source>
        <dbReference type="ARBA" id="ARBA00022692"/>
    </source>
</evidence>
<dbReference type="PROSITE" id="PS50850">
    <property type="entry name" value="MFS"/>
    <property type="match status" value="1"/>
</dbReference>
<feature type="domain" description="Major facilitator superfamily (MFS) profile" evidence="7">
    <location>
        <begin position="43"/>
        <end position="518"/>
    </location>
</feature>
<name>A0A8T9CP84_9HELO</name>
<feature type="transmembrane region" description="Helical" evidence="6">
    <location>
        <begin position="196"/>
        <end position="217"/>
    </location>
</feature>
<feature type="transmembrane region" description="Helical" evidence="6">
    <location>
        <begin position="78"/>
        <end position="95"/>
    </location>
</feature>
<gene>
    <name evidence="8" type="primary">mlcE_0</name>
    <name evidence="8" type="ORF">LSUE1_G001161</name>
</gene>
<feature type="transmembrane region" description="Helical" evidence="6">
    <location>
        <begin position="107"/>
        <end position="127"/>
    </location>
</feature>
<dbReference type="Proteomes" id="UP000469558">
    <property type="component" value="Unassembled WGS sequence"/>
</dbReference>
<reference evidence="8 9" key="1">
    <citation type="submission" date="2018-05" db="EMBL/GenBank/DDBJ databases">
        <title>Genome sequencing and assembly of the regulated plant pathogen Lachnellula willkommii and related sister species for the development of diagnostic species identification markers.</title>
        <authorList>
            <person name="Giroux E."/>
            <person name="Bilodeau G."/>
        </authorList>
    </citation>
    <scope>NUCLEOTIDE SEQUENCE [LARGE SCALE GENOMIC DNA]</scope>
    <source>
        <strain evidence="8 9">CBS 268.59</strain>
    </source>
</reference>
<organism evidence="8 9">
    <name type="scientific">Lachnellula suecica</name>
    <dbReference type="NCBI Taxonomy" id="602035"/>
    <lineage>
        <taxon>Eukaryota</taxon>
        <taxon>Fungi</taxon>
        <taxon>Dikarya</taxon>
        <taxon>Ascomycota</taxon>
        <taxon>Pezizomycotina</taxon>
        <taxon>Leotiomycetes</taxon>
        <taxon>Helotiales</taxon>
        <taxon>Lachnaceae</taxon>
        <taxon>Lachnellula</taxon>
    </lineage>
</organism>
<keyword evidence="5 6" id="KW-0472">Membrane</keyword>
<dbReference type="EMBL" id="QGMK01000081">
    <property type="protein sequence ID" value="TVY84473.1"/>
    <property type="molecule type" value="Genomic_DNA"/>
</dbReference>
<dbReference type="PRINTS" id="PR01036">
    <property type="entry name" value="TCRTETB"/>
</dbReference>
<protein>
    <submittedName>
        <fullName evidence="8">Efflux pump mlcE</fullName>
    </submittedName>
</protein>
<evidence type="ECO:0000313" key="8">
    <source>
        <dbReference type="EMBL" id="TVY84473.1"/>
    </source>
</evidence>
<dbReference type="InterPro" id="IPR020846">
    <property type="entry name" value="MFS_dom"/>
</dbReference>
<keyword evidence="4 6" id="KW-1133">Transmembrane helix</keyword>
<dbReference type="OrthoDB" id="10021397at2759"/>
<feature type="transmembrane region" description="Helical" evidence="6">
    <location>
        <begin position="305"/>
        <end position="326"/>
    </location>
</feature>
<dbReference type="InterPro" id="IPR036259">
    <property type="entry name" value="MFS_trans_sf"/>
</dbReference>
<comment type="similarity">
    <text evidence="2">Belongs to the major facilitator superfamily. TCR/Tet family.</text>
</comment>
<dbReference type="SUPFAM" id="SSF103473">
    <property type="entry name" value="MFS general substrate transporter"/>
    <property type="match status" value="2"/>
</dbReference>
<dbReference type="AlphaFoldDB" id="A0A8T9CP84"/>
<dbReference type="Pfam" id="PF07690">
    <property type="entry name" value="MFS_1"/>
    <property type="match status" value="1"/>
</dbReference>
<comment type="subcellular location">
    <subcellularLocation>
        <location evidence="1">Membrane</location>
        <topology evidence="1">Multi-pass membrane protein</topology>
    </subcellularLocation>
</comment>
<feature type="transmembrane region" description="Helical" evidence="6">
    <location>
        <begin position="40"/>
        <end position="66"/>
    </location>
</feature>
<evidence type="ECO:0000313" key="9">
    <source>
        <dbReference type="Proteomes" id="UP000469558"/>
    </source>
</evidence>
<proteinExistence type="inferred from homology"/>
<evidence type="ECO:0000256" key="5">
    <source>
        <dbReference type="ARBA" id="ARBA00023136"/>
    </source>
</evidence>
<feature type="transmembrane region" description="Helical" evidence="6">
    <location>
        <begin position="238"/>
        <end position="258"/>
    </location>
</feature>
<feature type="transmembrane region" description="Helical" evidence="6">
    <location>
        <begin position="264"/>
        <end position="284"/>
    </location>
</feature>
<dbReference type="InterPro" id="IPR011701">
    <property type="entry name" value="MFS"/>
</dbReference>